<proteinExistence type="predicted"/>
<reference evidence="3" key="1">
    <citation type="submission" date="2022-08" db="UniProtKB">
        <authorList>
            <consortium name="EnsemblMetazoa"/>
        </authorList>
    </citation>
    <scope>IDENTIFICATION</scope>
</reference>
<dbReference type="EnsemblMetazoa" id="ACOM029047-RA">
    <property type="protein sequence ID" value="ACOM029047-PA.1"/>
    <property type="gene ID" value="ACOM029047"/>
</dbReference>
<protein>
    <submittedName>
        <fullName evidence="3">Uncharacterized protein</fullName>
    </submittedName>
</protein>
<accession>A0A8W7PBD2</accession>
<evidence type="ECO:0000256" key="2">
    <source>
        <dbReference type="SAM" id="SignalP"/>
    </source>
</evidence>
<feature type="signal peptide" evidence="2">
    <location>
        <begin position="1"/>
        <end position="23"/>
    </location>
</feature>
<sequence length="157" mass="18087">MHVMRNRLLLLLLGLGATAPVLAANVGISVNIGEPGFYGQLDIGNYPAPALLYPQPVIVSPVVVAQPPIYLRVPPGHARHWDRYCSRYQACDRRVYFVQDRWYRQEFVPRYQREHPRGHDGHDNGWHKGDDRRGHDYRGNDHRNGQPWPDQPGQGRH</sequence>
<feature type="chain" id="PRO_5036454051" evidence="2">
    <location>
        <begin position="24"/>
        <end position="157"/>
    </location>
</feature>
<evidence type="ECO:0000313" key="3">
    <source>
        <dbReference type="EnsemblMetazoa" id="ACOM029047-PA.1"/>
    </source>
</evidence>
<feature type="region of interest" description="Disordered" evidence="1">
    <location>
        <begin position="113"/>
        <end position="157"/>
    </location>
</feature>
<dbReference type="Proteomes" id="UP000075882">
    <property type="component" value="Unassembled WGS sequence"/>
</dbReference>
<organism evidence="3">
    <name type="scientific">Anopheles coluzzii</name>
    <name type="common">African malaria mosquito</name>
    <dbReference type="NCBI Taxonomy" id="1518534"/>
    <lineage>
        <taxon>Eukaryota</taxon>
        <taxon>Metazoa</taxon>
        <taxon>Ecdysozoa</taxon>
        <taxon>Arthropoda</taxon>
        <taxon>Hexapoda</taxon>
        <taxon>Insecta</taxon>
        <taxon>Pterygota</taxon>
        <taxon>Neoptera</taxon>
        <taxon>Endopterygota</taxon>
        <taxon>Diptera</taxon>
        <taxon>Nematocera</taxon>
        <taxon>Culicoidea</taxon>
        <taxon>Culicidae</taxon>
        <taxon>Anophelinae</taxon>
        <taxon>Anopheles</taxon>
    </lineage>
</organism>
<name>A0A8W7PBD2_ANOCL</name>
<feature type="compositionally biased region" description="Basic and acidic residues" evidence="1">
    <location>
        <begin position="113"/>
        <end position="144"/>
    </location>
</feature>
<dbReference type="AlphaFoldDB" id="A0A8W7PBD2"/>
<keyword evidence="2" id="KW-0732">Signal</keyword>
<evidence type="ECO:0000256" key="1">
    <source>
        <dbReference type="SAM" id="MobiDB-lite"/>
    </source>
</evidence>